<evidence type="ECO:0000313" key="3">
    <source>
        <dbReference type="Proteomes" id="UP000316609"/>
    </source>
</evidence>
<dbReference type="PANTHER" id="PTHR43459:SF1">
    <property type="entry name" value="EG:BACN32G11.4 PROTEIN"/>
    <property type="match status" value="1"/>
</dbReference>
<evidence type="ECO:0000256" key="1">
    <source>
        <dbReference type="ARBA" id="ARBA00005254"/>
    </source>
</evidence>
<comment type="similarity">
    <text evidence="1">Belongs to the enoyl-CoA hydratase/isomerase family.</text>
</comment>
<dbReference type="Proteomes" id="UP000316609">
    <property type="component" value="Unassembled WGS sequence"/>
</dbReference>
<evidence type="ECO:0000313" key="2">
    <source>
        <dbReference type="EMBL" id="TMQ63974.1"/>
    </source>
</evidence>
<dbReference type="InterPro" id="IPR001753">
    <property type="entry name" value="Enoyl-CoA_hydra/iso"/>
</dbReference>
<dbReference type="PANTHER" id="PTHR43459">
    <property type="entry name" value="ENOYL-COA HYDRATASE"/>
    <property type="match status" value="1"/>
</dbReference>
<dbReference type="EMBL" id="VBOY01000097">
    <property type="protein sequence ID" value="TMQ63974.1"/>
    <property type="molecule type" value="Genomic_DNA"/>
</dbReference>
<dbReference type="GO" id="GO:0003824">
    <property type="term" value="F:catalytic activity"/>
    <property type="evidence" value="ECO:0007669"/>
    <property type="project" value="UniProtKB-ARBA"/>
</dbReference>
<proteinExistence type="inferred from homology"/>
<dbReference type="Gene3D" id="1.10.12.10">
    <property type="entry name" value="Lyase 2-enoyl-coa Hydratase, Chain A, domain 2"/>
    <property type="match status" value="1"/>
</dbReference>
<comment type="caution">
    <text evidence="2">The sequence shown here is derived from an EMBL/GenBank/DDBJ whole genome shotgun (WGS) entry which is preliminary data.</text>
</comment>
<dbReference type="Pfam" id="PF00378">
    <property type="entry name" value="ECH_1"/>
    <property type="match status" value="1"/>
</dbReference>
<sequence>MPIAPRSFLYAHDAASGVATITLNRPERLNALTFEVYAELRDIFGALDLEPGVRAIVLTGAGRGFCSGGDVEDIIGALLSRDAKSLRDFTRMTCDVILNIRRCRRPVIAALNGTAAGAGAVIAAACDFRVAAETAKIAFLFVRVGLSGADMGASWLLPRLVGHGRATEILMTGEFVEPQRALEIGLYHRVVPAVQVLTEARRLAETLARGPAAALAVSKRALDHEWSLGFEQALAHEAEIQAGLMEHSDFREAYQASREKREPRFQ</sequence>
<name>A0A538TK18_UNCEI</name>
<dbReference type="CDD" id="cd06558">
    <property type="entry name" value="crotonase-like"/>
    <property type="match status" value="1"/>
</dbReference>
<accession>A0A538TK18</accession>
<dbReference type="InterPro" id="IPR014748">
    <property type="entry name" value="Enoyl-CoA_hydra_C"/>
</dbReference>
<gene>
    <name evidence="2" type="ORF">E6K78_10005</name>
</gene>
<reference evidence="2 3" key="1">
    <citation type="journal article" date="2019" name="Nat. Microbiol.">
        <title>Mediterranean grassland soil C-N compound turnover is dependent on rainfall and depth, and is mediated by genomically divergent microorganisms.</title>
        <authorList>
            <person name="Diamond S."/>
            <person name="Andeer P.F."/>
            <person name="Li Z."/>
            <person name="Crits-Christoph A."/>
            <person name="Burstein D."/>
            <person name="Anantharaman K."/>
            <person name="Lane K.R."/>
            <person name="Thomas B.C."/>
            <person name="Pan C."/>
            <person name="Northen T.R."/>
            <person name="Banfield J.F."/>
        </authorList>
    </citation>
    <scope>NUCLEOTIDE SEQUENCE [LARGE SCALE GENOMIC DNA]</scope>
    <source>
        <strain evidence="2">WS_8</strain>
    </source>
</reference>
<dbReference type="SUPFAM" id="SSF52096">
    <property type="entry name" value="ClpP/crotonase"/>
    <property type="match status" value="1"/>
</dbReference>
<dbReference type="Gene3D" id="3.90.226.10">
    <property type="entry name" value="2-enoyl-CoA Hydratase, Chain A, domain 1"/>
    <property type="match status" value="1"/>
</dbReference>
<protein>
    <submittedName>
        <fullName evidence="2">Enoyl-CoA hydratase family protein</fullName>
    </submittedName>
</protein>
<dbReference type="NCBIfam" id="NF006107">
    <property type="entry name" value="PRK08258.1"/>
    <property type="match status" value="1"/>
</dbReference>
<organism evidence="2 3">
    <name type="scientific">Eiseniibacteriota bacterium</name>
    <dbReference type="NCBI Taxonomy" id="2212470"/>
    <lineage>
        <taxon>Bacteria</taxon>
        <taxon>Candidatus Eiseniibacteriota</taxon>
    </lineage>
</organism>
<dbReference type="InterPro" id="IPR029045">
    <property type="entry name" value="ClpP/crotonase-like_dom_sf"/>
</dbReference>
<dbReference type="AlphaFoldDB" id="A0A538TK18"/>